<dbReference type="KEGG" id="ant:Arnit_1746"/>
<gene>
    <name evidence="1" type="ordered locus">Arnit_1746</name>
</gene>
<sequence length="330" mass="38595">MRIDEINYNIKPSTFKYTLPQAIRICFGYLKMIYKNKNSDDLYNNHIVFKSNHSLSFQRSELSNIDFIETKEKIYVEITLNFLGIFGSASPLPVHYSELVLESFDSDRILYDFLNLFNHNLQKFIYPIWEKHRYYVQYKKGLKDRFSKYILSFLGLYGHLENSSSLNLEKLIPYMGILIMKHKSAGTLKSILRHYLSHDEIEIIQCIPANYNIPSFQYSSLGQKNISLGSNFLIGESILSKNIKFRILLKNVTSEDLIKFSIKGDKLTQISDLISFSLNEPLEHEICLKIKKENKVKFLLSKKEDRYIGINTWLGISDYDEEIIMAQEGK</sequence>
<dbReference type="NCBIfam" id="TIGR03347">
    <property type="entry name" value="VI_chp_1"/>
    <property type="match status" value="1"/>
</dbReference>
<dbReference type="OrthoDB" id="1523296at2"/>
<dbReference type="EMBL" id="CP001999">
    <property type="protein sequence ID" value="ADG93400.1"/>
    <property type="molecule type" value="Genomic_DNA"/>
</dbReference>
<dbReference type="InterPro" id="IPR010732">
    <property type="entry name" value="T6SS_TssG-like"/>
</dbReference>
<dbReference type="RefSeq" id="WP_013135545.1">
    <property type="nucleotide sequence ID" value="NC_014166.1"/>
</dbReference>
<dbReference type="Pfam" id="PF06996">
    <property type="entry name" value="T6SS_TssG"/>
    <property type="match status" value="1"/>
</dbReference>
<evidence type="ECO:0000313" key="2">
    <source>
        <dbReference type="Proteomes" id="UP000000939"/>
    </source>
</evidence>
<dbReference type="Proteomes" id="UP000000939">
    <property type="component" value="Chromosome"/>
</dbReference>
<name>D5V1G6_ARCNC</name>
<reference evidence="1 2" key="1">
    <citation type="journal article" date="2010" name="Stand. Genomic Sci.">
        <title>Complete genome sequence of Arcobacter nitrofigilis type strain (CI).</title>
        <authorList>
            <person name="Pati A."/>
            <person name="Gronow S."/>
            <person name="Lapidus A."/>
            <person name="Copeland A."/>
            <person name="Glavina Del Rio T."/>
            <person name="Nolan M."/>
            <person name="Lucas S."/>
            <person name="Tice H."/>
            <person name="Cheng J.F."/>
            <person name="Han C."/>
            <person name="Chertkov O."/>
            <person name="Bruce D."/>
            <person name="Tapia R."/>
            <person name="Goodwin L."/>
            <person name="Pitluck S."/>
            <person name="Liolios K."/>
            <person name="Ivanova N."/>
            <person name="Mavromatis K."/>
            <person name="Chen A."/>
            <person name="Palaniappan K."/>
            <person name="Land M."/>
            <person name="Hauser L."/>
            <person name="Chang Y.J."/>
            <person name="Jeffries C.D."/>
            <person name="Detter J.C."/>
            <person name="Rohde M."/>
            <person name="Goker M."/>
            <person name="Bristow J."/>
            <person name="Eisen J.A."/>
            <person name="Markowitz V."/>
            <person name="Hugenholtz P."/>
            <person name="Klenk H.P."/>
            <person name="Kyrpides N.C."/>
        </authorList>
    </citation>
    <scope>NUCLEOTIDE SEQUENCE [LARGE SCALE GENOMIC DNA]</scope>
    <source>
        <strain evidence="2">ATCC 33309 / DSM 7299 / CCUG 15893 / LMG 7604 / NCTC 12251 / CI</strain>
    </source>
</reference>
<dbReference type="HOGENOM" id="CLU_048238_0_1_7"/>
<dbReference type="PANTHER" id="PTHR35564:SF3">
    <property type="entry name" value="TYPE VI SECRETION SYSTEM BASEPLATE SUBUNIT TSSG"/>
    <property type="match status" value="1"/>
</dbReference>
<keyword evidence="2" id="KW-1185">Reference proteome</keyword>
<dbReference type="eggNOG" id="COG3520">
    <property type="taxonomic scope" value="Bacteria"/>
</dbReference>
<accession>D5V1G6</accession>
<organism evidence="1 2">
    <name type="scientific">Arcobacter nitrofigilis (strain ATCC 33309 / DSM 7299 / CCUG 15893 / LMG 7604 / NCTC 12251 / CI)</name>
    <name type="common">Campylobacter nitrofigilis</name>
    <dbReference type="NCBI Taxonomy" id="572480"/>
    <lineage>
        <taxon>Bacteria</taxon>
        <taxon>Pseudomonadati</taxon>
        <taxon>Campylobacterota</taxon>
        <taxon>Epsilonproteobacteria</taxon>
        <taxon>Campylobacterales</taxon>
        <taxon>Arcobacteraceae</taxon>
        <taxon>Arcobacter</taxon>
    </lineage>
</organism>
<dbReference type="PANTHER" id="PTHR35564">
    <property type="match status" value="1"/>
</dbReference>
<protein>
    <submittedName>
        <fullName evidence="1">Type VI secretion protein, VC_A0111 family</fullName>
    </submittedName>
</protein>
<evidence type="ECO:0000313" key="1">
    <source>
        <dbReference type="EMBL" id="ADG93400.1"/>
    </source>
</evidence>
<proteinExistence type="predicted"/>
<dbReference type="STRING" id="572480.Arnit_1746"/>
<dbReference type="AlphaFoldDB" id="D5V1G6"/>